<evidence type="ECO:0000313" key="2">
    <source>
        <dbReference type="EMBL" id="KDN68517.1"/>
    </source>
</evidence>
<sequence>MKSAACATLYSYGHPSNRSPRCLVPDPAFEIKKAAVYKRRDLSPWGPGFLLVPNHARRVSHRPPEHRMPRQYLHRLTTSFGEKKRKKKENFLAFLRCVAAGNGPSLDAPSLESLSLRLSNLLAVSRSSSLGTGSKWPLIPSRNRSPSSSPFLRKSLAISTAKRRNVSIDNHTAVVRGVGTLTALADLTLLFQTLLKQFPNEIDIVHVRHIPDKIVLDHAMFVPREDVGLEQKIAAEHNVDGKAAGHVKVAENAPFHAPESPIHSTHDPRRRASRPVGELDPLAIDHAPVDTHSMEGRKAFGDQHGIGPRGRECQGSGVVYEALKAT</sequence>
<dbReference type="Proteomes" id="UP000027238">
    <property type="component" value="Unassembled WGS sequence"/>
</dbReference>
<keyword evidence="3" id="KW-1185">Reference proteome</keyword>
<evidence type="ECO:0000256" key="1">
    <source>
        <dbReference type="SAM" id="MobiDB-lite"/>
    </source>
</evidence>
<evidence type="ECO:0000313" key="3">
    <source>
        <dbReference type="Proteomes" id="UP000027238"/>
    </source>
</evidence>
<dbReference type="AlphaFoldDB" id="A0A066XHW1"/>
<gene>
    <name evidence="2" type="ORF">CSUB01_03415</name>
</gene>
<comment type="caution">
    <text evidence="2">The sequence shown here is derived from an EMBL/GenBank/DDBJ whole genome shotgun (WGS) entry which is preliminary data.</text>
</comment>
<name>A0A066XHW1_COLSU</name>
<reference evidence="3" key="1">
    <citation type="journal article" date="2014" name="Genome Announc.">
        <title>Draft genome sequence of Colletotrichum sublineola, a destructive pathogen of cultivated sorghum.</title>
        <authorList>
            <person name="Baroncelli R."/>
            <person name="Sanz-Martin J.M."/>
            <person name="Rech G.E."/>
            <person name="Sukno S.A."/>
            <person name="Thon M.R."/>
        </authorList>
    </citation>
    <scope>NUCLEOTIDE SEQUENCE [LARGE SCALE GENOMIC DNA]</scope>
    <source>
        <strain evidence="3">TX430BB</strain>
    </source>
</reference>
<accession>A0A066XHW1</accession>
<proteinExistence type="predicted"/>
<organism evidence="2 3">
    <name type="scientific">Colletotrichum sublineola</name>
    <name type="common">Sorghum anthracnose fungus</name>
    <dbReference type="NCBI Taxonomy" id="1173701"/>
    <lineage>
        <taxon>Eukaryota</taxon>
        <taxon>Fungi</taxon>
        <taxon>Dikarya</taxon>
        <taxon>Ascomycota</taxon>
        <taxon>Pezizomycotina</taxon>
        <taxon>Sordariomycetes</taxon>
        <taxon>Hypocreomycetidae</taxon>
        <taxon>Glomerellales</taxon>
        <taxon>Glomerellaceae</taxon>
        <taxon>Colletotrichum</taxon>
        <taxon>Colletotrichum graminicola species complex</taxon>
    </lineage>
</organism>
<protein>
    <submittedName>
        <fullName evidence="2">Uncharacterized protein</fullName>
    </submittedName>
</protein>
<dbReference type="HOGENOM" id="CLU_852615_0_0_1"/>
<dbReference type="EMBL" id="JMSE01000661">
    <property type="protein sequence ID" value="KDN68517.1"/>
    <property type="molecule type" value="Genomic_DNA"/>
</dbReference>
<feature type="region of interest" description="Disordered" evidence="1">
    <location>
        <begin position="255"/>
        <end position="278"/>
    </location>
</feature>